<proteinExistence type="predicted"/>
<feature type="transmembrane region" description="Helical" evidence="1">
    <location>
        <begin position="52"/>
        <end position="72"/>
    </location>
</feature>
<feature type="transmembrane region" description="Helical" evidence="1">
    <location>
        <begin position="119"/>
        <end position="141"/>
    </location>
</feature>
<organism evidence="2 3">
    <name type="scientific">Nocardia tengchongensis</name>
    <dbReference type="NCBI Taxonomy" id="2055889"/>
    <lineage>
        <taxon>Bacteria</taxon>
        <taxon>Bacillati</taxon>
        <taxon>Actinomycetota</taxon>
        <taxon>Actinomycetes</taxon>
        <taxon>Mycobacteriales</taxon>
        <taxon>Nocardiaceae</taxon>
        <taxon>Nocardia</taxon>
    </lineage>
</organism>
<protein>
    <recommendedName>
        <fullName evidence="4">Integral membrane protein</fullName>
    </recommendedName>
</protein>
<sequence>MSFELGIDTRVTLVAAGLLFILALLLGVWKYQQVSASPDASAHVYVDIAHRATLLYTFATLLLAVFTELSAWSTAVNLTADVVVLFFFVAAIAAYIYHGWRRDTTNQFHGQTDKLGTRVSMGLLIVGEVGGFLVLFSGFLAGQF</sequence>
<keyword evidence="1" id="KW-0472">Membrane</keyword>
<dbReference type="EMBL" id="CP074371">
    <property type="protein sequence ID" value="QVI20468.1"/>
    <property type="molecule type" value="Genomic_DNA"/>
</dbReference>
<feature type="transmembrane region" description="Helical" evidence="1">
    <location>
        <begin position="78"/>
        <end position="98"/>
    </location>
</feature>
<feature type="transmembrane region" description="Helical" evidence="1">
    <location>
        <begin position="12"/>
        <end position="31"/>
    </location>
</feature>
<reference evidence="2 3" key="1">
    <citation type="submission" date="2021-04" db="EMBL/GenBank/DDBJ databases">
        <title>Nocardia tengchongensis.</title>
        <authorList>
            <person name="Zhuang k."/>
            <person name="Ran Y."/>
            <person name="Li W."/>
        </authorList>
    </citation>
    <scope>NUCLEOTIDE SEQUENCE [LARGE SCALE GENOMIC DNA]</scope>
    <source>
        <strain evidence="2 3">CFH S0057</strain>
    </source>
</reference>
<keyword evidence="1" id="KW-1133">Transmembrane helix</keyword>
<evidence type="ECO:0008006" key="4">
    <source>
        <dbReference type="Google" id="ProtNLM"/>
    </source>
</evidence>
<dbReference type="Proteomes" id="UP000683310">
    <property type="component" value="Chromosome"/>
</dbReference>
<keyword evidence="1" id="KW-0812">Transmembrane</keyword>
<evidence type="ECO:0000313" key="3">
    <source>
        <dbReference type="Proteomes" id="UP000683310"/>
    </source>
</evidence>
<evidence type="ECO:0000313" key="2">
    <source>
        <dbReference type="EMBL" id="QVI20468.1"/>
    </source>
</evidence>
<accession>A0ABX8CND7</accession>
<name>A0ABX8CND7_9NOCA</name>
<gene>
    <name evidence="2" type="ORF">KHQ06_30585</name>
</gene>
<keyword evidence="3" id="KW-1185">Reference proteome</keyword>
<evidence type="ECO:0000256" key="1">
    <source>
        <dbReference type="SAM" id="Phobius"/>
    </source>
</evidence>